<dbReference type="Proteomes" id="UP001304650">
    <property type="component" value="Chromosome"/>
</dbReference>
<proteinExistence type="predicted"/>
<dbReference type="SUPFAM" id="SSF53850">
    <property type="entry name" value="Periplasmic binding protein-like II"/>
    <property type="match status" value="1"/>
</dbReference>
<dbReference type="RefSeq" id="WP_314802390.1">
    <property type="nucleotide sequence ID" value="NZ_CP130319.1"/>
</dbReference>
<evidence type="ECO:0000256" key="1">
    <source>
        <dbReference type="SAM" id="SignalP"/>
    </source>
</evidence>
<dbReference type="PANTHER" id="PTHR43649:SF12">
    <property type="entry name" value="DIACETYLCHITOBIOSE BINDING PROTEIN DASA"/>
    <property type="match status" value="1"/>
</dbReference>
<dbReference type="InterPro" id="IPR050490">
    <property type="entry name" value="Bact_solute-bd_prot1"/>
</dbReference>
<feature type="chain" id="PRO_5041724163" evidence="1">
    <location>
        <begin position="23"/>
        <end position="539"/>
    </location>
</feature>
<reference evidence="2" key="1">
    <citation type="submission" date="2022-02" db="EMBL/GenBank/DDBJ databases">
        <title>Paenibacillus sp. MBLB1832 Whole Genome Shotgun Sequencing.</title>
        <authorList>
            <person name="Hwang C.Y."/>
            <person name="Cho E.-S."/>
            <person name="Seo M.-J."/>
        </authorList>
    </citation>
    <scope>NUCLEOTIDE SEQUENCE</scope>
    <source>
        <strain evidence="2">MBLB1832</strain>
    </source>
</reference>
<dbReference type="EMBL" id="CP130319">
    <property type="protein sequence ID" value="WNR45553.1"/>
    <property type="molecule type" value="Genomic_DNA"/>
</dbReference>
<dbReference type="KEGG" id="proo:MJB10_05460"/>
<dbReference type="AlphaFoldDB" id="A0AA96LT95"/>
<sequence length="539" mass="59582">MKKMYRSAWIAGTSVVLLSMLAAGCGTKTETTVNKPAASGTAAPEKRGNITVAVYDNGKVPADQGTMEKNWLTEWLNKNGPVDVKFVPIPRTKDTEKYNLLFASGDAPDLIWSYDSALKAQLISQKQVMPLEDLIDKSSTTYKKLLGQFPSLKKLSTSPDGHIYQIGKVNAETVTPNFILTIRQDWLKKLNLPIPQTTEDLYNTAVAFATKDPDGNGKADTYGMNLSFVGGLEVDQIFGNIPPIIENGKAINPWDRLQAATDFKKKLFDAGAVDKEFLLDKDGAKAKQAFTNGKLGIYGYYVDRNPYDALLKNDANADVVAIAYPKGPYGQFSGALNPSAQVVGLVNAKAKDPKAVMKFIDFLSEPATMKMMKYGEEGTDYKLDNGCPVLVDKDNPKFKFTDTFNILNSLKALEPKCGSPLLGLKPDTNPSDKMWATILQKADEYYTKPERPWPGMTWAEFMPSMPSDLQTINSTVSSQITDIVNKAIVSGTSYSTEQAIKDAKERWEKSGGKDIDAWYDKWYGENKDKAFLTKDLYLK</sequence>
<evidence type="ECO:0000313" key="2">
    <source>
        <dbReference type="EMBL" id="WNR45553.1"/>
    </source>
</evidence>
<keyword evidence="3" id="KW-1185">Reference proteome</keyword>
<protein>
    <submittedName>
        <fullName evidence="2">Extracellular solute-binding protein</fullName>
    </submittedName>
</protein>
<keyword evidence="1" id="KW-0732">Signal</keyword>
<name>A0AA96LT95_9BACL</name>
<dbReference type="PANTHER" id="PTHR43649">
    <property type="entry name" value="ARABINOSE-BINDING PROTEIN-RELATED"/>
    <property type="match status" value="1"/>
</dbReference>
<gene>
    <name evidence="2" type="ORF">MJB10_05460</name>
</gene>
<feature type="signal peptide" evidence="1">
    <location>
        <begin position="1"/>
        <end position="22"/>
    </location>
</feature>
<accession>A0AA96LT95</accession>
<organism evidence="2 3">
    <name type="scientific">Paenibacillus roseopurpureus</name>
    <dbReference type="NCBI Taxonomy" id="2918901"/>
    <lineage>
        <taxon>Bacteria</taxon>
        <taxon>Bacillati</taxon>
        <taxon>Bacillota</taxon>
        <taxon>Bacilli</taxon>
        <taxon>Bacillales</taxon>
        <taxon>Paenibacillaceae</taxon>
        <taxon>Paenibacillus</taxon>
    </lineage>
</organism>
<dbReference type="PROSITE" id="PS51257">
    <property type="entry name" value="PROKAR_LIPOPROTEIN"/>
    <property type="match status" value="1"/>
</dbReference>
<evidence type="ECO:0000313" key="3">
    <source>
        <dbReference type="Proteomes" id="UP001304650"/>
    </source>
</evidence>
<dbReference type="Gene3D" id="3.40.190.10">
    <property type="entry name" value="Periplasmic binding protein-like II"/>
    <property type="match status" value="2"/>
</dbReference>